<dbReference type="Gene3D" id="2.40.50.90">
    <property type="match status" value="1"/>
</dbReference>
<name>X0Z423_9ZZZZ</name>
<comment type="caution">
    <text evidence="5">The sequence shown here is derived from an EMBL/GenBank/DDBJ whole genome shotgun (WGS) entry which is preliminary data.</text>
</comment>
<dbReference type="PROSITE" id="PS50830">
    <property type="entry name" value="TNASE_3"/>
    <property type="match status" value="1"/>
</dbReference>
<evidence type="ECO:0000259" key="4">
    <source>
        <dbReference type="PROSITE" id="PS50830"/>
    </source>
</evidence>
<evidence type="ECO:0000256" key="1">
    <source>
        <dbReference type="ARBA" id="ARBA00022722"/>
    </source>
</evidence>
<dbReference type="GO" id="GO:0016787">
    <property type="term" value="F:hydrolase activity"/>
    <property type="evidence" value="ECO:0007669"/>
    <property type="project" value="UniProtKB-KW"/>
</dbReference>
<dbReference type="EMBL" id="BARS01051089">
    <property type="protein sequence ID" value="GAG53177.1"/>
    <property type="molecule type" value="Genomic_DNA"/>
</dbReference>
<keyword evidence="3" id="KW-0378">Hydrolase</keyword>
<gene>
    <name evidence="5" type="ORF">S01H1_76151</name>
</gene>
<evidence type="ECO:0000256" key="3">
    <source>
        <dbReference type="ARBA" id="ARBA00022801"/>
    </source>
</evidence>
<keyword evidence="1" id="KW-0540">Nuclease</keyword>
<feature type="domain" description="TNase-like" evidence="4">
    <location>
        <begin position="1"/>
        <end position="104"/>
    </location>
</feature>
<reference evidence="5" key="1">
    <citation type="journal article" date="2014" name="Front. Microbiol.">
        <title>High frequency of phylogenetically diverse reductive dehalogenase-homologous genes in deep subseafloor sedimentary metagenomes.</title>
        <authorList>
            <person name="Kawai M."/>
            <person name="Futagami T."/>
            <person name="Toyoda A."/>
            <person name="Takaki Y."/>
            <person name="Nishi S."/>
            <person name="Hori S."/>
            <person name="Arai W."/>
            <person name="Tsubouchi T."/>
            <person name="Morono Y."/>
            <person name="Uchiyama I."/>
            <person name="Ito T."/>
            <person name="Fujiyama A."/>
            <person name="Inagaki F."/>
            <person name="Takami H."/>
        </authorList>
    </citation>
    <scope>NUCLEOTIDE SEQUENCE</scope>
    <source>
        <strain evidence="5">Expedition CK06-06</strain>
    </source>
</reference>
<dbReference type="AlphaFoldDB" id="X0Z423"/>
<organism evidence="5">
    <name type="scientific">marine sediment metagenome</name>
    <dbReference type="NCBI Taxonomy" id="412755"/>
    <lineage>
        <taxon>unclassified sequences</taxon>
        <taxon>metagenomes</taxon>
        <taxon>ecological metagenomes</taxon>
    </lineage>
</organism>
<protein>
    <recommendedName>
        <fullName evidence="4">TNase-like domain-containing protein</fullName>
    </recommendedName>
</protein>
<evidence type="ECO:0000256" key="2">
    <source>
        <dbReference type="ARBA" id="ARBA00022759"/>
    </source>
</evidence>
<dbReference type="GO" id="GO:0004519">
    <property type="term" value="F:endonuclease activity"/>
    <property type="evidence" value="ECO:0007669"/>
    <property type="project" value="UniProtKB-KW"/>
</dbReference>
<accession>X0Z423</accession>
<evidence type="ECO:0000313" key="5">
    <source>
        <dbReference type="EMBL" id="GAG53177.1"/>
    </source>
</evidence>
<dbReference type="InterPro" id="IPR016071">
    <property type="entry name" value="Staphylococal_nuclease_OB-fold"/>
</dbReference>
<dbReference type="Pfam" id="PF00565">
    <property type="entry name" value="SNase"/>
    <property type="match status" value="1"/>
</dbReference>
<dbReference type="SMART" id="SM00318">
    <property type="entry name" value="SNc"/>
    <property type="match status" value="1"/>
</dbReference>
<keyword evidence="2" id="KW-0255">Endonuclease</keyword>
<proteinExistence type="predicted"/>
<sequence>MRYIGIDAPETRPGELEAFGMEAWQANRQLVEGKIVHLERDVSETDKYGRLLRYIYVSDIFVNAELVRQGLARAKAYPPDTKYHDYLEKLEQQARQAGRGMWAK</sequence>
<dbReference type="PANTHER" id="PTHR12302">
    <property type="entry name" value="EBNA2 BINDING PROTEIN P100"/>
    <property type="match status" value="1"/>
</dbReference>
<dbReference type="InterPro" id="IPR035437">
    <property type="entry name" value="SNase_OB-fold_sf"/>
</dbReference>
<dbReference type="SUPFAM" id="SSF50199">
    <property type="entry name" value="Staphylococcal nuclease"/>
    <property type="match status" value="1"/>
</dbReference>
<dbReference type="PANTHER" id="PTHR12302:SF3">
    <property type="entry name" value="SERINE_THREONINE-PROTEIN KINASE 31"/>
    <property type="match status" value="1"/>
</dbReference>